<feature type="transmembrane region" description="Helical" evidence="10">
    <location>
        <begin position="254"/>
        <end position="275"/>
    </location>
</feature>
<organism evidence="15">
    <name type="scientific">uncultured Rubrobacteraceae bacterium</name>
    <dbReference type="NCBI Taxonomy" id="349277"/>
    <lineage>
        <taxon>Bacteria</taxon>
        <taxon>Bacillati</taxon>
        <taxon>Actinomycetota</taxon>
        <taxon>Rubrobacteria</taxon>
        <taxon>Rubrobacterales</taxon>
        <taxon>Rubrobacteraceae</taxon>
        <taxon>environmental samples</taxon>
    </lineage>
</organism>
<dbReference type="AlphaFoldDB" id="A0A6J4R501"/>
<keyword evidence="6 10" id="KW-1133">Transmembrane helix</keyword>
<feature type="transmembrane region" description="Helical" evidence="10">
    <location>
        <begin position="545"/>
        <end position="567"/>
    </location>
</feature>
<dbReference type="InterPro" id="IPR001750">
    <property type="entry name" value="ND/Mrp_TM"/>
</dbReference>
<dbReference type="EMBL" id="CADCVI010000023">
    <property type="protein sequence ID" value="CAA9457481.1"/>
    <property type="molecule type" value="Genomic_DNA"/>
</dbReference>
<evidence type="ECO:0000259" key="12">
    <source>
        <dbReference type="Pfam" id="PF00662"/>
    </source>
</evidence>
<feature type="transmembrane region" description="Helical" evidence="10">
    <location>
        <begin position="147"/>
        <end position="172"/>
    </location>
</feature>
<reference evidence="15" key="1">
    <citation type="submission" date="2020-02" db="EMBL/GenBank/DDBJ databases">
        <authorList>
            <person name="Meier V. D."/>
        </authorList>
    </citation>
    <scope>NUCLEOTIDE SEQUENCE</scope>
    <source>
        <strain evidence="15">AVDCRST_MAG25</strain>
    </source>
</reference>
<evidence type="ECO:0000256" key="10">
    <source>
        <dbReference type="SAM" id="Phobius"/>
    </source>
</evidence>
<dbReference type="Pfam" id="PF00361">
    <property type="entry name" value="Proton_antipo_M"/>
    <property type="match status" value="1"/>
</dbReference>
<dbReference type="GO" id="GO:0015297">
    <property type="term" value="F:antiporter activity"/>
    <property type="evidence" value="ECO:0007669"/>
    <property type="project" value="UniProtKB-KW"/>
</dbReference>
<dbReference type="Pfam" id="PF00662">
    <property type="entry name" value="Proton_antipo_N"/>
    <property type="match status" value="1"/>
</dbReference>
<evidence type="ECO:0000256" key="8">
    <source>
        <dbReference type="ARBA" id="ARBA00023136"/>
    </source>
</evidence>
<feature type="transmembrane region" description="Helical" evidence="10">
    <location>
        <begin position="725"/>
        <end position="743"/>
    </location>
</feature>
<evidence type="ECO:0000256" key="9">
    <source>
        <dbReference type="RuleBase" id="RU000320"/>
    </source>
</evidence>
<dbReference type="InterPro" id="IPR046806">
    <property type="entry name" value="MrpA_C/MbhE"/>
</dbReference>
<feature type="transmembrane region" description="Helical" evidence="10">
    <location>
        <begin position="426"/>
        <end position="445"/>
    </location>
</feature>
<feature type="domain" description="NADH-Ubiquinone oxidoreductase (complex I) chain 5 N-terminal" evidence="12">
    <location>
        <begin position="45"/>
        <end position="79"/>
    </location>
</feature>
<feature type="transmembrane region" description="Helical" evidence="10">
    <location>
        <begin position="579"/>
        <end position="597"/>
    </location>
</feature>
<dbReference type="Pfam" id="PF13244">
    <property type="entry name" value="MbhD"/>
    <property type="match status" value="1"/>
</dbReference>
<feature type="transmembrane region" description="Helical" evidence="10">
    <location>
        <begin position="669"/>
        <end position="687"/>
    </location>
</feature>
<keyword evidence="4" id="KW-1003">Cell membrane</keyword>
<comment type="subcellular location">
    <subcellularLocation>
        <location evidence="1">Cell membrane</location>
        <topology evidence="1">Multi-pass membrane protein</topology>
    </subcellularLocation>
    <subcellularLocation>
        <location evidence="9">Membrane</location>
        <topology evidence="9">Multi-pass membrane protein</topology>
    </subcellularLocation>
</comment>
<feature type="transmembrane region" description="Helical" evidence="10">
    <location>
        <begin position="117"/>
        <end position="135"/>
    </location>
</feature>
<dbReference type="Pfam" id="PF20501">
    <property type="entry name" value="MbhE"/>
    <property type="match status" value="1"/>
</dbReference>
<evidence type="ECO:0000259" key="13">
    <source>
        <dbReference type="Pfam" id="PF13244"/>
    </source>
</evidence>
<dbReference type="InterPro" id="IPR025383">
    <property type="entry name" value="MrpA_C/MbhD"/>
</dbReference>
<feature type="transmembrane region" description="Helical" evidence="10">
    <location>
        <begin position="351"/>
        <end position="373"/>
    </location>
</feature>
<evidence type="ECO:0000256" key="6">
    <source>
        <dbReference type="ARBA" id="ARBA00022989"/>
    </source>
</evidence>
<keyword evidence="2" id="KW-0813">Transport</keyword>
<dbReference type="InterPro" id="IPR001516">
    <property type="entry name" value="Proton_antipo_N"/>
</dbReference>
<sequence>MLAGSVRPRLAAPVGAALALLAAIATLAVYMRGGGEVNFAWAPTWDLRFHVALDGLAALYALLATGVGFLVLAYSSRYLPIHLSHGGRPEADGTRFYGFMLLFMGSMVGLAMAQDLILIFVFWDLTAVASYYLIGYDRHDKDSRASALMALLVTGVTAVLLLVGALMLFAAYGTFSVPELAGLVRPGALLNAAGLLIAVAALAKSAQVPLHFWLPRAMAAPTPVSAYLHSAAMVAAGVLLLGRVYPLLQESELLLNVLLGVGLLSMAVGGVLALTRDVLKQLLAYSTISQYGYVVFMYGLGGKYGAAGAAFYVLAHALAKSALFLTAGTVSEATGEDRLSKVGGLFKRMPVLAAASGAAAAGLAALPLTIGFFKDELFFAAALERGAVFGVLAVAGAALTFAYIWRFWSGIFLGGARDGAHAVPATLVWPVAVLGVLVLFGGFLVEPFATLARSAGSVSLAGSVESVKPAYHLDARPENLMALATFALGTLIIISRPVWEGAAGAVARFGERFGPEKTYEVSIEKLNGLSDLVHRTEIRDLRSRVAAVFVPAGLLVGLGFLVTPTAGVYRIGPVGLADAPLLLALVAVAVSAVTATYTRRHVTLALVLSSAGYVLAAVYAFFGAPDVALVAVLIETVVTLLFIATLKLIPYKVLHGQARLPLERRRRKVYTALVAGAVSFVVVWGTLSQPSAELGAASELVKLTPDAHGKDVVTVILADFRGLDTLGEITVVALVLLGVATLLRRGRLR</sequence>
<evidence type="ECO:0000256" key="7">
    <source>
        <dbReference type="ARBA" id="ARBA00023065"/>
    </source>
</evidence>
<accession>A0A6J4R501</accession>
<feature type="transmembrane region" description="Helical" evidence="10">
    <location>
        <begin position="385"/>
        <end position="405"/>
    </location>
</feature>
<keyword evidence="5 9" id="KW-0812">Transmembrane</keyword>
<feature type="transmembrane region" description="Helical" evidence="10">
    <location>
        <begin position="94"/>
        <end position="111"/>
    </location>
</feature>
<feature type="domain" description="NADH:quinone oxidoreductase/Mrp antiporter transmembrane" evidence="11">
    <location>
        <begin position="113"/>
        <end position="400"/>
    </location>
</feature>
<dbReference type="PRINTS" id="PR01434">
    <property type="entry name" value="NADHDHGNASE5"/>
</dbReference>
<feature type="domain" description="MrpA C-terminal/MbhD" evidence="13">
    <location>
        <begin position="587"/>
        <end position="650"/>
    </location>
</feature>
<feature type="transmembrane region" description="Helical" evidence="10">
    <location>
        <begin position="12"/>
        <end position="31"/>
    </location>
</feature>
<dbReference type="GO" id="GO:0006811">
    <property type="term" value="P:monoatomic ion transport"/>
    <property type="evidence" value="ECO:0007669"/>
    <property type="project" value="UniProtKB-KW"/>
</dbReference>
<feature type="transmembrane region" description="Helical" evidence="10">
    <location>
        <begin position="51"/>
        <end position="74"/>
    </location>
</feature>
<keyword evidence="7" id="KW-0406">Ion transport</keyword>
<dbReference type="InterPro" id="IPR050616">
    <property type="entry name" value="CPA3_Na-H_Antiporter_A"/>
</dbReference>
<gene>
    <name evidence="15" type="ORF">AVDCRST_MAG25-320</name>
</gene>
<feature type="transmembrane region" description="Helical" evidence="10">
    <location>
        <begin position="192"/>
        <end position="214"/>
    </location>
</feature>
<keyword evidence="8 10" id="KW-0472">Membrane</keyword>
<dbReference type="PRINTS" id="PR01435">
    <property type="entry name" value="NPOXDRDTASE5"/>
</dbReference>
<name>A0A6J4R501_9ACTN</name>
<evidence type="ECO:0000313" key="15">
    <source>
        <dbReference type="EMBL" id="CAA9457481.1"/>
    </source>
</evidence>
<dbReference type="PANTHER" id="PTHR43373">
    <property type="entry name" value="NA(+)/H(+) ANTIPORTER SUBUNIT"/>
    <property type="match status" value="1"/>
</dbReference>
<dbReference type="GO" id="GO:0005886">
    <property type="term" value="C:plasma membrane"/>
    <property type="evidence" value="ECO:0007669"/>
    <property type="project" value="UniProtKB-SubCell"/>
</dbReference>
<evidence type="ECO:0000259" key="11">
    <source>
        <dbReference type="Pfam" id="PF00361"/>
    </source>
</evidence>
<feature type="transmembrane region" description="Helical" evidence="10">
    <location>
        <begin position="628"/>
        <end position="649"/>
    </location>
</feature>
<evidence type="ECO:0000256" key="2">
    <source>
        <dbReference type="ARBA" id="ARBA00022448"/>
    </source>
</evidence>
<evidence type="ECO:0000259" key="14">
    <source>
        <dbReference type="Pfam" id="PF20501"/>
    </source>
</evidence>
<evidence type="ECO:0000256" key="4">
    <source>
        <dbReference type="ARBA" id="ARBA00022475"/>
    </source>
</evidence>
<evidence type="ECO:0000256" key="5">
    <source>
        <dbReference type="ARBA" id="ARBA00022692"/>
    </source>
</evidence>
<dbReference type="PANTHER" id="PTHR43373:SF1">
    <property type="entry name" value="NA(+)_H(+) ANTIPORTER SUBUNIT A"/>
    <property type="match status" value="1"/>
</dbReference>
<evidence type="ECO:0000256" key="3">
    <source>
        <dbReference type="ARBA" id="ARBA00022449"/>
    </source>
</evidence>
<proteinExistence type="predicted"/>
<protein>
    <submittedName>
        <fullName evidence="15">Na(+) H(+) antiporter subunit A</fullName>
    </submittedName>
</protein>
<evidence type="ECO:0000256" key="1">
    <source>
        <dbReference type="ARBA" id="ARBA00004651"/>
    </source>
</evidence>
<feature type="transmembrane region" description="Helical" evidence="10">
    <location>
        <begin position="226"/>
        <end position="248"/>
    </location>
</feature>
<feature type="domain" description="MrpA C-terminal/MbhE" evidence="14">
    <location>
        <begin position="664"/>
        <end position="747"/>
    </location>
</feature>
<feature type="transmembrane region" description="Helical" evidence="10">
    <location>
        <begin position="604"/>
        <end position="622"/>
    </location>
</feature>
<keyword evidence="3" id="KW-0050">Antiport</keyword>